<evidence type="ECO:0000256" key="5">
    <source>
        <dbReference type="ARBA" id="ARBA00023277"/>
    </source>
</evidence>
<dbReference type="Pfam" id="PF01081">
    <property type="entry name" value="Aldolase"/>
    <property type="match status" value="1"/>
</dbReference>
<organism evidence="6 7">
    <name type="scientific">Halobacillus karajensis</name>
    <dbReference type="NCBI Taxonomy" id="195088"/>
    <lineage>
        <taxon>Bacteria</taxon>
        <taxon>Bacillati</taxon>
        <taxon>Bacillota</taxon>
        <taxon>Bacilli</taxon>
        <taxon>Bacillales</taxon>
        <taxon>Bacillaceae</taxon>
        <taxon>Halobacillus</taxon>
    </lineage>
</organism>
<evidence type="ECO:0000313" key="6">
    <source>
        <dbReference type="EMBL" id="CDQ23405.1"/>
    </source>
</evidence>
<dbReference type="EMBL" id="CCDI010000001">
    <property type="protein sequence ID" value="CDQ23405.1"/>
    <property type="molecule type" value="Genomic_DNA"/>
</dbReference>
<evidence type="ECO:0000313" key="7">
    <source>
        <dbReference type="Proteomes" id="UP000028868"/>
    </source>
</evidence>
<keyword evidence="7" id="KW-1185">Reference proteome</keyword>
<proteinExistence type="inferred from homology"/>
<evidence type="ECO:0000256" key="4">
    <source>
        <dbReference type="ARBA" id="ARBA00023239"/>
    </source>
</evidence>
<dbReference type="Gene3D" id="3.20.20.70">
    <property type="entry name" value="Aldolase class I"/>
    <property type="match status" value="1"/>
</dbReference>
<comment type="pathway">
    <text evidence="1">Carbohydrate acid metabolism.</text>
</comment>
<evidence type="ECO:0000256" key="2">
    <source>
        <dbReference type="ARBA" id="ARBA00006906"/>
    </source>
</evidence>
<reference evidence="6 7" key="2">
    <citation type="submission" date="2014-05" db="EMBL/GenBank/DDBJ databases">
        <title>Draft genome sequence of Halobacillus karajensis HK-03.</title>
        <authorList>
            <person name="Khelaifia S."/>
            <person name="Croce O."/>
            <person name="Lagier J.C."/>
            <person name="Raoult D."/>
        </authorList>
    </citation>
    <scope>NUCLEOTIDE SEQUENCE [LARGE SCALE GENOMIC DNA]</scope>
    <source>
        <strain evidence="6 7">HD-03</strain>
    </source>
</reference>
<dbReference type="Proteomes" id="UP000028868">
    <property type="component" value="Unassembled WGS sequence"/>
</dbReference>
<dbReference type="NCBIfam" id="TIGR01182">
    <property type="entry name" value="eda"/>
    <property type="match status" value="1"/>
</dbReference>
<dbReference type="InterPro" id="IPR013785">
    <property type="entry name" value="Aldolase_TIM"/>
</dbReference>
<dbReference type="GO" id="GO:0016829">
    <property type="term" value="F:lyase activity"/>
    <property type="evidence" value="ECO:0007669"/>
    <property type="project" value="UniProtKB-KW"/>
</dbReference>
<name>A0A059NXA1_9BACI</name>
<reference evidence="7" key="1">
    <citation type="submission" date="2014-03" db="EMBL/GenBank/DDBJ databases">
        <authorList>
            <person name="Urmite Genomes U."/>
        </authorList>
    </citation>
    <scope>NUCLEOTIDE SEQUENCE [LARGE SCALE GENOMIC DNA]</scope>
    <source>
        <strain evidence="7">HD-03</strain>
    </source>
</reference>
<dbReference type="SUPFAM" id="SSF51569">
    <property type="entry name" value="Aldolase"/>
    <property type="match status" value="1"/>
</dbReference>
<comment type="subunit">
    <text evidence="3">Homotrimer.</text>
</comment>
<protein>
    <submittedName>
        <fullName evidence="6">KHG/KDPG aldolase</fullName>
    </submittedName>
</protein>
<dbReference type="InterPro" id="IPR031338">
    <property type="entry name" value="KDPG/KHG_AS_2"/>
</dbReference>
<evidence type="ECO:0000256" key="1">
    <source>
        <dbReference type="ARBA" id="ARBA00004761"/>
    </source>
</evidence>
<dbReference type="PANTHER" id="PTHR30246">
    <property type="entry name" value="2-KETO-3-DEOXY-6-PHOSPHOGLUCONATE ALDOLASE"/>
    <property type="match status" value="1"/>
</dbReference>
<accession>A0A059NXA1</accession>
<keyword evidence="5" id="KW-0119">Carbohydrate metabolism</keyword>
<dbReference type="RefSeq" id="WP_035507160.1">
    <property type="nucleotide sequence ID" value="NZ_CCDH010000001.1"/>
</dbReference>
<gene>
    <name evidence="6" type="primary">kdgA_2</name>
    <name evidence="6" type="ORF">BN983_01632</name>
</gene>
<dbReference type="OrthoDB" id="9802667at2"/>
<dbReference type="AlphaFoldDB" id="A0A059NXA1"/>
<comment type="caution">
    <text evidence="6">The sequence shown here is derived from an EMBL/GenBank/DDBJ whole genome shotgun (WGS) entry which is preliminary data.</text>
</comment>
<sequence>MNLLDRLKEKRVIPVIRKAEEENILPITEALINGGITAIEITAETPKAATLIRKVAEAYRGRVLVGAGTVLDPETAMEMMRSGADFIVSPTLNVETISTCNRYGIPSIPGVFTPTEIQTAMEAGALMVKLFPANIVGPDYIKNVKGPLPQASIMATGGIHLDNMEEYLAKGAEVVGVGSQLVKTANLNTEADYRNLTNLAKAYTERAAVSSGEISI</sequence>
<evidence type="ECO:0000256" key="3">
    <source>
        <dbReference type="ARBA" id="ARBA00011233"/>
    </source>
</evidence>
<dbReference type="InterPro" id="IPR000887">
    <property type="entry name" value="Aldlse_KDPG_KHG"/>
</dbReference>
<dbReference type="PANTHER" id="PTHR30246:SF1">
    <property type="entry name" value="2-DEHYDRO-3-DEOXY-6-PHOSPHOGALACTONATE ALDOLASE-RELATED"/>
    <property type="match status" value="1"/>
</dbReference>
<comment type="similarity">
    <text evidence="2">Belongs to the KHG/KDPG aldolase family.</text>
</comment>
<dbReference type="CDD" id="cd00452">
    <property type="entry name" value="KDPG_aldolase"/>
    <property type="match status" value="1"/>
</dbReference>
<keyword evidence="4" id="KW-0456">Lyase</keyword>
<dbReference type="PROSITE" id="PS00160">
    <property type="entry name" value="ALDOLASE_KDPG_KHG_2"/>
    <property type="match status" value="1"/>
</dbReference>